<dbReference type="OrthoDB" id="3178004at2"/>
<keyword evidence="1" id="KW-1133">Transmembrane helix</keyword>
<dbReference type="Proteomes" id="UP000010988">
    <property type="component" value="Unassembled WGS sequence"/>
</dbReference>
<dbReference type="EMBL" id="BANR01000008">
    <property type="protein sequence ID" value="GAC49012.1"/>
    <property type="molecule type" value="Genomic_DNA"/>
</dbReference>
<reference evidence="2 3" key="1">
    <citation type="submission" date="2012-12" db="EMBL/GenBank/DDBJ databases">
        <title>Whole genome shotgun sequence of Gordonia aichiensis NBRC 108223.</title>
        <authorList>
            <person name="Isaki-Nakamura S."/>
            <person name="Hosoyama A."/>
            <person name="Tsuchikane K."/>
            <person name="Ando Y."/>
            <person name="Baba S."/>
            <person name="Ohji S."/>
            <person name="Hamada M."/>
            <person name="Tamura T."/>
            <person name="Yamazoe A."/>
            <person name="Yamazaki S."/>
            <person name="Fujita N."/>
        </authorList>
    </citation>
    <scope>NUCLEOTIDE SEQUENCE [LARGE SCALE GENOMIC DNA]</scope>
    <source>
        <strain evidence="2 3">NBRC 108223</strain>
    </source>
</reference>
<comment type="caution">
    <text evidence="2">The sequence shown here is derived from an EMBL/GenBank/DDBJ whole genome shotgun (WGS) entry which is preliminary data.</text>
</comment>
<feature type="transmembrane region" description="Helical" evidence="1">
    <location>
        <begin position="181"/>
        <end position="203"/>
    </location>
</feature>
<feature type="transmembrane region" description="Helical" evidence="1">
    <location>
        <begin position="125"/>
        <end position="148"/>
    </location>
</feature>
<organism evidence="2 3">
    <name type="scientific">Gordonia aichiensis NBRC 108223</name>
    <dbReference type="NCBI Taxonomy" id="1220583"/>
    <lineage>
        <taxon>Bacteria</taxon>
        <taxon>Bacillati</taxon>
        <taxon>Actinomycetota</taxon>
        <taxon>Actinomycetes</taxon>
        <taxon>Mycobacteriales</taxon>
        <taxon>Gordoniaceae</taxon>
        <taxon>Gordonia</taxon>
    </lineage>
</organism>
<dbReference type="eggNOG" id="ENOG5033VBA">
    <property type="taxonomic scope" value="Bacteria"/>
</dbReference>
<dbReference type="AlphaFoldDB" id="L7KM51"/>
<keyword evidence="1" id="KW-0812">Transmembrane</keyword>
<dbReference type="RefSeq" id="WP_005174782.1">
    <property type="nucleotide sequence ID" value="NZ_BANR01000008.1"/>
</dbReference>
<feature type="transmembrane region" description="Helical" evidence="1">
    <location>
        <begin position="12"/>
        <end position="36"/>
    </location>
</feature>
<evidence type="ECO:0000256" key="1">
    <source>
        <dbReference type="SAM" id="Phobius"/>
    </source>
</evidence>
<keyword evidence="1" id="KW-0472">Membrane</keyword>
<evidence type="ECO:0008006" key="4">
    <source>
        <dbReference type="Google" id="ProtNLM"/>
    </source>
</evidence>
<evidence type="ECO:0000313" key="3">
    <source>
        <dbReference type="Proteomes" id="UP000010988"/>
    </source>
</evidence>
<protein>
    <recommendedName>
        <fullName evidence="4">DUF1648 domain-containing protein</fullName>
    </recommendedName>
</protein>
<name>L7KM51_9ACTN</name>
<feature type="transmembrane region" description="Helical" evidence="1">
    <location>
        <begin position="91"/>
        <end position="113"/>
    </location>
</feature>
<dbReference type="STRING" id="1220583.GOACH_08_00750"/>
<feature type="transmembrane region" description="Helical" evidence="1">
    <location>
        <begin position="209"/>
        <end position="229"/>
    </location>
</feature>
<keyword evidence="3" id="KW-1185">Reference proteome</keyword>
<accession>L7KM51</accession>
<sequence>MNDLSRRQSRVVTALLGVLPSVVALVVALVLLWLWRDELPARVATHWGSDGVDGTTSIPGVVVAVVLTAAIAALVGGLAGWYVDETRLLRLVLALINGGAVFVVTGIVAILGTQRRATAVDDVDAPVVALALAGVLGVIVAIVTVALIRPRNAPTPAPLGEQPMAQLAEGERFLWQRRVSASTGSMVVLGLVLLAVVVISVLLSDPWLVAPGIVVAVAVVMVWSARVSVDRERISVRGIIGWPRLGIPMEDVVRAEVTNVSALRDFGGYGQRICVHGRLRGARGIVLRSGPALVITRSDGSRDLVVVPDADVAAGLVNASVAQAHSHR</sequence>
<gene>
    <name evidence="2" type="ORF">GOACH_08_00750</name>
</gene>
<feature type="transmembrane region" description="Helical" evidence="1">
    <location>
        <begin position="56"/>
        <end position="79"/>
    </location>
</feature>
<evidence type="ECO:0000313" key="2">
    <source>
        <dbReference type="EMBL" id="GAC49012.1"/>
    </source>
</evidence>
<proteinExistence type="predicted"/>